<dbReference type="AlphaFoldDB" id="A0A4U8TFQ9"/>
<sequence>MRGKEKGRIIILLLCSFCSFIGCYALSMPIKENVNIVLLDSVLENLIHKATLDSLNNLTQEECEKLQYTYNANLQDSQNNDKTYGEEQSCYYAAIWNLKATTAELIAKKHIVTDMNSLNSILHYKIIAFLSTTNLQTLRDTLGFEVTYHLQDVTNVCNRLDGLEFEASCNLYMQIFDDLARYVTQEQNLPQKAIQDYQGTFEQITQTALDNIEQELPDMP</sequence>
<dbReference type="STRING" id="425400.LS65_05100"/>
<keyword evidence="2" id="KW-1185">Reference proteome</keyword>
<comment type="caution">
    <text evidence="1">The sequence shown here is derived from an EMBL/GenBank/DDBJ whole genome shotgun (WGS) entry which is preliminary data.</text>
</comment>
<evidence type="ECO:0000313" key="2">
    <source>
        <dbReference type="Proteomes" id="UP000029707"/>
    </source>
</evidence>
<protein>
    <submittedName>
        <fullName evidence="1">Uncharacterized protein</fullName>
    </submittedName>
</protein>
<gene>
    <name evidence="1" type="ORF">LS65_009505</name>
</gene>
<dbReference type="Proteomes" id="UP000029707">
    <property type="component" value="Unassembled WGS sequence"/>
</dbReference>
<dbReference type="EMBL" id="JRMQ02000027">
    <property type="protein sequence ID" value="TLD98925.1"/>
    <property type="molecule type" value="Genomic_DNA"/>
</dbReference>
<dbReference type="PROSITE" id="PS51257">
    <property type="entry name" value="PROKAR_LIPOPROTEIN"/>
    <property type="match status" value="1"/>
</dbReference>
<reference evidence="1 2" key="1">
    <citation type="journal article" date="2014" name="Genome Announc.">
        <title>Draft genome sequences of eight enterohepatic helicobacter species isolated from both laboratory and wild rodents.</title>
        <authorList>
            <person name="Sheh A."/>
            <person name="Shen Z."/>
            <person name="Fox J.G."/>
        </authorList>
    </citation>
    <scope>NUCLEOTIDE SEQUENCE [LARGE SCALE GENOMIC DNA]</scope>
    <source>
        <strain evidence="1 2">MIT 01-6451</strain>
    </source>
</reference>
<accession>A0A4U8TFQ9</accession>
<name>A0A4U8TFQ9_9HELI</name>
<organism evidence="1 2">
    <name type="scientific">Helicobacter japonicus</name>
    <dbReference type="NCBI Taxonomy" id="425400"/>
    <lineage>
        <taxon>Bacteria</taxon>
        <taxon>Pseudomonadati</taxon>
        <taxon>Campylobacterota</taxon>
        <taxon>Epsilonproteobacteria</taxon>
        <taxon>Campylobacterales</taxon>
        <taxon>Helicobacteraceae</taxon>
        <taxon>Helicobacter</taxon>
    </lineage>
</organism>
<evidence type="ECO:0000313" key="1">
    <source>
        <dbReference type="EMBL" id="TLD98925.1"/>
    </source>
</evidence>
<dbReference type="OrthoDB" id="5328849at2"/>
<proteinExistence type="predicted"/>